<feature type="region of interest" description="Disordered" evidence="1">
    <location>
        <begin position="57"/>
        <end position="83"/>
    </location>
</feature>
<dbReference type="Proteomes" id="UP000326396">
    <property type="component" value="Linkage Group LG8"/>
</dbReference>
<evidence type="ECO:0008006" key="4">
    <source>
        <dbReference type="Google" id="ProtNLM"/>
    </source>
</evidence>
<proteinExistence type="predicted"/>
<evidence type="ECO:0000256" key="1">
    <source>
        <dbReference type="SAM" id="MobiDB-lite"/>
    </source>
</evidence>
<dbReference type="OrthoDB" id="1939383at2759"/>
<feature type="region of interest" description="Disordered" evidence="1">
    <location>
        <begin position="166"/>
        <end position="252"/>
    </location>
</feature>
<comment type="caution">
    <text evidence="2">The sequence shown here is derived from an EMBL/GenBank/DDBJ whole genome shotgun (WGS) entry which is preliminary data.</text>
</comment>
<reference evidence="2 3" key="1">
    <citation type="submission" date="2019-05" db="EMBL/GenBank/DDBJ databases">
        <title>Mikania micrantha, genome provides insights into the molecular mechanism of rapid growth.</title>
        <authorList>
            <person name="Liu B."/>
        </authorList>
    </citation>
    <scope>NUCLEOTIDE SEQUENCE [LARGE SCALE GENOMIC DNA]</scope>
    <source>
        <strain evidence="2">NLD-2019</strain>
        <tissue evidence="2">Leaf</tissue>
    </source>
</reference>
<gene>
    <name evidence="2" type="ORF">E3N88_38550</name>
</gene>
<dbReference type="EMBL" id="SZYD01000018">
    <property type="protein sequence ID" value="KAD2805173.1"/>
    <property type="molecule type" value="Genomic_DNA"/>
</dbReference>
<sequence length="252" mass="29490">MMMNDEQVQPSMIDNTQKDNLFSVPIQIEQQQMNLQDEDTSVNDPFLILLCFDNNDEDEVDPNSVEDSSDSEKDYDKDVEDDEDYKDEGVLYPCYDPNIDWKLVKPIVTMKFENPAQLKEMLIDYAVAVFGFINKDPDAYVSNWFKKDMFNKTYKHGITPLKGSIHWPKTNDIKPLPPQEKRMPGRPTVKRKRDLSEKEKKNKTVGIGRKMICQNCHENGHNKRSCQKEKKDPQPKEPKRKGRKEKKMTQEV</sequence>
<organism evidence="2 3">
    <name type="scientific">Mikania micrantha</name>
    <name type="common">bitter vine</name>
    <dbReference type="NCBI Taxonomy" id="192012"/>
    <lineage>
        <taxon>Eukaryota</taxon>
        <taxon>Viridiplantae</taxon>
        <taxon>Streptophyta</taxon>
        <taxon>Embryophyta</taxon>
        <taxon>Tracheophyta</taxon>
        <taxon>Spermatophyta</taxon>
        <taxon>Magnoliopsida</taxon>
        <taxon>eudicotyledons</taxon>
        <taxon>Gunneridae</taxon>
        <taxon>Pentapetalae</taxon>
        <taxon>asterids</taxon>
        <taxon>campanulids</taxon>
        <taxon>Asterales</taxon>
        <taxon>Asteraceae</taxon>
        <taxon>Asteroideae</taxon>
        <taxon>Heliantheae alliance</taxon>
        <taxon>Eupatorieae</taxon>
        <taxon>Mikania</taxon>
    </lineage>
</organism>
<protein>
    <recommendedName>
        <fullName evidence="4">CCHC-type domain-containing protein</fullName>
    </recommendedName>
</protein>
<evidence type="ECO:0000313" key="3">
    <source>
        <dbReference type="Proteomes" id="UP000326396"/>
    </source>
</evidence>
<name>A0A5N6LUB7_9ASTR</name>
<feature type="compositionally biased region" description="Basic and acidic residues" evidence="1">
    <location>
        <begin position="218"/>
        <end position="237"/>
    </location>
</feature>
<dbReference type="AlphaFoldDB" id="A0A5N6LUB7"/>
<evidence type="ECO:0000313" key="2">
    <source>
        <dbReference type="EMBL" id="KAD2805173.1"/>
    </source>
</evidence>
<accession>A0A5N6LUB7</accession>
<keyword evidence="3" id="KW-1185">Reference proteome</keyword>